<evidence type="ECO:0000313" key="3">
    <source>
        <dbReference type="Proteomes" id="UP000037425"/>
    </source>
</evidence>
<organism evidence="2 3">
    <name type="scientific">Ensifer adhaerens</name>
    <name type="common">Sinorhizobium morelense</name>
    <dbReference type="NCBI Taxonomy" id="106592"/>
    <lineage>
        <taxon>Bacteria</taxon>
        <taxon>Pseudomonadati</taxon>
        <taxon>Pseudomonadota</taxon>
        <taxon>Alphaproteobacteria</taxon>
        <taxon>Hyphomicrobiales</taxon>
        <taxon>Rhizobiaceae</taxon>
        <taxon>Sinorhizobium/Ensifer group</taxon>
        <taxon>Ensifer</taxon>
    </lineage>
</organism>
<evidence type="ECO:0000256" key="1">
    <source>
        <dbReference type="SAM" id="MobiDB-lite"/>
    </source>
</evidence>
<sequence length="92" mass="9848">MRHAGRNVEHLAGAHDDVLLESLAEPGMRFPRQQIDRRLMALVQMRLGTGAGQMHADARRADGFRGDALEIAEPLPSGASTAGPNHATARIG</sequence>
<comment type="caution">
    <text evidence="2">The sequence shown here is derived from an EMBL/GenBank/DDBJ whole genome shotgun (WGS) entry which is preliminary data.</text>
</comment>
<evidence type="ECO:0000313" key="2">
    <source>
        <dbReference type="EMBL" id="KOF21124.1"/>
    </source>
</evidence>
<reference evidence="3" key="1">
    <citation type="submission" date="2015-07" db="EMBL/GenBank/DDBJ databases">
        <title>Whole genome sequence of an Ensifer adhaerens strain isolated from a cave pool in the Wind Cave National Park.</title>
        <authorList>
            <person name="Eng W.W.H."/>
            <person name="Gan H.M."/>
            <person name="Barton H.A."/>
            <person name="Savka M.A."/>
        </authorList>
    </citation>
    <scope>NUCLEOTIDE SEQUENCE [LARGE SCALE GENOMIC DNA]</scope>
    <source>
        <strain evidence="3">SD006</strain>
    </source>
</reference>
<dbReference type="Proteomes" id="UP000037425">
    <property type="component" value="Unassembled WGS sequence"/>
</dbReference>
<feature type="region of interest" description="Disordered" evidence="1">
    <location>
        <begin position="73"/>
        <end position="92"/>
    </location>
</feature>
<protein>
    <submittedName>
        <fullName evidence="2">Uncharacterized protein</fullName>
    </submittedName>
</protein>
<proteinExistence type="predicted"/>
<accession>A0A0L8C2W5</accession>
<name>A0A0L8C2W5_ENSAD</name>
<gene>
    <name evidence="2" type="ORF">AC244_07045</name>
</gene>
<dbReference type="AlphaFoldDB" id="A0A0L8C2W5"/>
<dbReference type="EMBL" id="LGAP01000002">
    <property type="protein sequence ID" value="KOF21124.1"/>
    <property type="molecule type" value="Genomic_DNA"/>
</dbReference>